<keyword evidence="1" id="KW-1133">Transmembrane helix</keyword>
<dbReference type="PANTHER" id="PTHR41282">
    <property type="entry name" value="CONSERVED TRANSMEMBRANE PROTEIN-RELATED"/>
    <property type="match status" value="1"/>
</dbReference>
<dbReference type="AlphaFoldDB" id="A0A6J7DGD6"/>
<feature type="transmembrane region" description="Helical" evidence="1">
    <location>
        <begin position="223"/>
        <end position="243"/>
    </location>
</feature>
<feature type="transmembrane region" description="Helical" evidence="1">
    <location>
        <begin position="72"/>
        <end position="90"/>
    </location>
</feature>
<name>A0A6J7DGD6_9ZZZZ</name>
<organism evidence="2">
    <name type="scientific">freshwater metagenome</name>
    <dbReference type="NCBI Taxonomy" id="449393"/>
    <lineage>
        <taxon>unclassified sequences</taxon>
        <taxon>metagenomes</taxon>
        <taxon>ecological metagenomes</taxon>
    </lineage>
</organism>
<feature type="transmembrane region" description="Helical" evidence="1">
    <location>
        <begin position="47"/>
        <end position="66"/>
    </location>
</feature>
<feature type="transmembrane region" description="Helical" evidence="1">
    <location>
        <begin position="155"/>
        <end position="177"/>
    </location>
</feature>
<dbReference type="InterPro" id="IPR010539">
    <property type="entry name" value="BaxI_1-like"/>
</dbReference>
<dbReference type="PANTHER" id="PTHR41282:SF1">
    <property type="entry name" value="CONSERVED TRANSMEMBRANE PROTEIN-RELATED"/>
    <property type="match status" value="1"/>
</dbReference>
<sequence length="247" mass="25934">MQSSNPVLTRGRGFAAMNPNNTDSLEAAYAAPSAGGVSTGRMTIEDVVMRTGTLFLVLVAVGSVAYGANNGGLAAIGIFGGFILAMVNSFKKSVSPALVIAYAAFEGLALGGISRYYNDIYPGIVSQAVLGTLCAFGGILFAYRSGKIRVTPKFTRIMIGALVGYMVFGLITLFTGFPGGSTGTLIAVAGVALATFFLVLDFDQIEKTIAAGAPRNESWRSAFGLMVTLVWLYLEVLRLVSILRNND</sequence>
<protein>
    <submittedName>
        <fullName evidence="2">Unannotated protein</fullName>
    </submittedName>
</protein>
<evidence type="ECO:0000256" key="1">
    <source>
        <dbReference type="SAM" id="Phobius"/>
    </source>
</evidence>
<feature type="transmembrane region" description="Helical" evidence="1">
    <location>
        <begin position="123"/>
        <end position="143"/>
    </location>
</feature>
<feature type="transmembrane region" description="Helical" evidence="1">
    <location>
        <begin position="183"/>
        <end position="202"/>
    </location>
</feature>
<dbReference type="EMBL" id="CAFBLW010000006">
    <property type="protein sequence ID" value="CAB4868358.1"/>
    <property type="molecule type" value="Genomic_DNA"/>
</dbReference>
<feature type="transmembrane region" description="Helical" evidence="1">
    <location>
        <begin position="97"/>
        <end position="117"/>
    </location>
</feature>
<gene>
    <name evidence="2" type="ORF">UFOPK3461_00177</name>
</gene>
<accession>A0A6J7DGD6</accession>
<reference evidence="2" key="1">
    <citation type="submission" date="2020-05" db="EMBL/GenBank/DDBJ databases">
        <authorList>
            <person name="Chiriac C."/>
            <person name="Salcher M."/>
            <person name="Ghai R."/>
            <person name="Kavagutti S V."/>
        </authorList>
    </citation>
    <scope>NUCLEOTIDE SEQUENCE</scope>
</reference>
<dbReference type="PIRSF" id="PIRSF009160">
    <property type="entry name" value="UCP009160"/>
    <property type="match status" value="1"/>
</dbReference>
<keyword evidence="1" id="KW-0472">Membrane</keyword>
<proteinExistence type="predicted"/>
<dbReference type="Pfam" id="PF12811">
    <property type="entry name" value="BaxI_1"/>
    <property type="match status" value="1"/>
</dbReference>
<evidence type="ECO:0000313" key="2">
    <source>
        <dbReference type="EMBL" id="CAB4868358.1"/>
    </source>
</evidence>
<keyword evidence="1" id="KW-0812">Transmembrane</keyword>